<organism evidence="2 3">
    <name type="scientific">Streptomyces andamanensis</name>
    <dbReference type="NCBI Taxonomy" id="1565035"/>
    <lineage>
        <taxon>Bacteria</taxon>
        <taxon>Bacillati</taxon>
        <taxon>Actinomycetota</taxon>
        <taxon>Actinomycetes</taxon>
        <taxon>Kitasatosporales</taxon>
        <taxon>Streptomycetaceae</taxon>
        <taxon>Streptomyces</taxon>
    </lineage>
</organism>
<reference evidence="3" key="1">
    <citation type="journal article" date="2019" name="Int. J. Syst. Evol. Microbiol.">
        <title>The Global Catalogue of Microorganisms (GCM) 10K type strain sequencing project: providing services to taxonomists for standard genome sequencing and annotation.</title>
        <authorList>
            <consortium name="The Broad Institute Genomics Platform"/>
            <consortium name="The Broad Institute Genome Sequencing Center for Infectious Disease"/>
            <person name="Wu L."/>
            <person name="Ma J."/>
        </authorList>
    </citation>
    <scope>NUCLEOTIDE SEQUENCE [LARGE SCALE GENOMIC DNA]</scope>
    <source>
        <strain evidence="3">PCU 347</strain>
    </source>
</reference>
<dbReference type="Proteomes" id="UP001595824">
    <property type="component" value="Unassembled WGS sequence"/>
</dbReference>
<dbReference type="CDD" id="cd04301">
    <property type="entry name" value="NAT_SF"/>
    <property type="match status" value="1"/>
</dbReference>
<feature type="domain" description="N-acetyltransferase" evidence="1">
    <location>
        <begin position="3"/>
        <end position="181"/>
    </location>
</feature>
<protein>
    <submittedName>
        <fullName evidence="2">GNAT family N-acetyltransferase</fullName>
    </submittedName>
</protein>
<evidence type="ECO:0000313" key="2">
    <source>
        <dbReference type="EMBL" id="MFC4330962.1"/>
    </source>
</evidence>
<dbReference type="EMBL" id="JBHSDP010000024">
    <property type="protein sequence ID" value="MFC4330962.1"/>
    <property type="molecule type" value="Genomic_DNA"/>
</dbReference>
<keyword evidence="3" id="KW-1185">Reference proteome</keyword>
<proteinExistence type="predicted"/>
<sequence length="206" mass="21841">MRTGIRVFGDTGLLRQAPALRSVYVDAFCAPPWEEDESRADEFVTRLAADARRPGFTAATASCDGQVVGFATAWITPAPFPTDRCHPQAVAGLGPQRTADWLCGALEVDELAVRAAARGTGLAARLLAAVTADAPGGRAWLLTSVRSTRALSFYRRQGWAQATHPAPEGRGSVVLLGPRHPARTLVPLPLPLSPPLLLPLPPSLPL</sequence>
<comment type="caution">
    <text evidence="2">The sequence shown here is derived from an EMBL/GenBank/DDBJ whole genome shotgun (WGS) entry which is preliminary data.</text>
</comment>
<dbReference type="InterPro" id="IPR000182">
    <property type="entry name" value="GNAT_dom"/>
</dbReference>
<evidence type="ECO:0000313" key="3">
    <source>
        <dbReference type="Proteomes" id="UP001595824"/>
    </source>
</evidence>
<dbReference type="SUPFAM" id="SSF55729">
    <property type="entry name" value="Acyl-CoA N-acyltransferases (Nat)"/>
    <property type="match status" value="1"/>
</dbReference>
<dbReference type="Pfam" id="PF00583">
    <property type="entry name" value="Acetyltransf_1"/>
    <property type="match status" value="1"/>
</dbReference>
<gene>
    <name evidence="2" type="ORF">ACFPC0_24885</name>
</gene>
<dbReference type="InterPro" id="IPR016181">
    <property type="entry name" value="Acyl_CoA_acyltransferase"/>
</dbReference>
<accession>A0ABV8TKJ0</accession>
<name>A0ABV8TKJ0_9ACTN</name>
<dbReference type="Gene3D" id="3.40.630.30">
    <property type="match status" value="1"/>
</dbReference>
<dbReference type="RefSeq" id="WP_381742068.1">
    <property type="nucleotide sequence ID" value="NZ_JBHSDP010000024.1"/>
</dbReference>
<dbReference type="PROSITE" id="PS51186">
    <property type="entry name" value="GNAT"/>
    <property type="match status" value="1"/>
</dbReference>
<evidence type="ECO:0000259" key="1">
    <source>
        <dbReference type="PROSITE" id="PS51186"/>
    </source>
</evidence>